<name>X1H533_9ZZZZ</name>
<dbReference type="AlphaFoldDB" id="X1H533"/>
<comment type="caution">
    <text evidence="1">The sequence shown here is derived from an EMBL/GenBank/DDBJ whole genome shotgun (WGS) entry which is preliminary data.</text>
</comment>
<feature type="non-terminal residue" evidence="1">
    <location>
        <position position="1"/>
    </location>
</feature>
<dbReference type="EMBL" id="BARU01015116">
    <property type="protein sequence ID" value="GAH40413.1"/>
    <property type="molecule type" value="Genomic_DNA"/>
</dbReference>
<proteinExistence type="predicted"/>
<protein>
    <submittedName>
        <fullName evidence="1">Uncharacterized protein</fullName>
    </submittedName>
</protein>
<reference evidence="1" key="1">
    <citation type="journal article" date="2014" name="Front. Microbiol.">
        <title>High frequency of phylogenetically diverse reductive dehalogenase-homologous genes in deep subseafloor sedimentary metagenomes.</title>
        <authorList>
            <person name="Kawai M."/>
            <person name="Futagami T."/>
            <person name="Toyoda A."/>
            <person name="Takaki Y."/>
            <person name="Nishi S."/>
            <person name="Hori S."/>
            <person name="Arai W."/>
            <person name="Tsubouchi T."/>
            <person name="Morono Y."/>
            <person name="Uchiyama I."/>
            <person name="Ito T."/>
            <person name="Fujiyama A."/>
            <person name="Inagaki F."/>
            <person name="Takami H."/>
        </authorList>
    </citation>
    <scope>NUCLEOTIDE SEQUENCE</scope>
    <source>
        <strain evidence="1">Expedition CK06-06</strain>
    </source>
</reference>
<dbReference type="SUPFAM" id="SSF53098">
    <property type="entry name" value="Ribonuclease H-like"/>
    <property type="match status" value="1"/>
</dbReference>
<feature type="non-terminal residue" evidence="1">
    <location>
        <position position="119"/>
    </location>
</feature>
<gene>
    <name evidence="1" type="ORF">S03H2_26225</name>
</gene>
<evidence type="ECO:0000313" key="1">
    <source>
        <dbReference type="EMBL" id="GAH40413.1"/>
    </source>
</evidence>
<accession>X1H533</accession>
<organism evidence="1">
    <name type="scientific">marine sediment metagenome</name>
    <dbReference type="NCBI Taxonomy" id="412755"/>
    <lineage>
        <taxon>unclassified sequences</taxon>
        <taxon>metagenomes</taxon>
        <taxon>ecological metagenomes</taxon>
    </lineage>
</organism>
<sequence>AVESAQARLKRIPPGACTWQSDVERSNGIIEYELLEIDRWHSKSELVGKSTAWEYYFNRIRPNSYQQNRTPYQRMKRAGIPSKMAEQACFWTVTLLDDPKYKNLNFILPQSVNHVCKLD</sequence>
<dbReference type="InterPro" id="IPR012337">
    <property type="entry name" value="RNaseH-like_sf"/>
</dbReference>